<dbReference type="EMBL" id="JACJQH010000014">
    <property type="protein sequence ID" value="MBD2195969.1"/>
    <property type="molecule type" value="Genomic_DNA"/>
</dbReference>
<protein>
    <submittedName>
        <fullName evidence="1">Uncharacterized protein</fullName>
    </submittedName>
</protein>
<sequence length="46" mass="5434">MPNAQCPTFYRYLLRETDINLSLDLSRISDRILTNLVICENSDFLR</sequence>
<proteinExistence type="predicted"/>
<evidence type="ECO:0000313" key="1">
    <source>
        <dbReference type="EMBL" id="MBD2195969.1"/>
    </source>
</evidence>
<keyword evidence="2" id="KW-1185">Reference proteome</keyword>
<dbReference type="Proteomes" id="UP000658514">
    <property type="component" value="Unassembled WGS sequence"/>
</dbReference>
<evidence type="ECO:0000313" key="2">
    <source>
        <dbReference type="Proteomes" id="UP000658514"/>
    </source>
</evidence>
<organism evidence="1 2">
    <name type="scientific">Calothrix parietina FACHB-288</name>
    <dbReference type="NCBI Taxonomy" id="2692896"/>
    <lineage>
        <taxon>Bacteria</taxon>
        <taxon>Bacillati</taxon>
        <taxon>Cyanobacteriota</taxon>
        <taxon>Cyanophyceae</taxon>
        <taxon>Nostocales</taxon>
        <taxon>Calotrichaceae</taxon>
        <taxon>Calothrix</taxon>
    </lineage>
</organism>
<name>A0ABR8A822_9CYAN</name>
<accession>A0ABR8A822</accession>
<reference evidence="1 2" key="1">
    <citation type="journal article" date="2020" name="ISME J.">
        <title>Comparative genomics reveals insights into cyanobacterial evolution and habitat adaptation.</title>
        <authorList>
            <person name="Chen M.Y."/>
            <person name="Teng W.K."/>
            <person name="Zhao L."/>
            <person name="Hu C.X."/>
            <person name="Zhou Y.K."/>
            <person name="Han B.P."/>
            <person name="Song L.R."/>
            <person name="Shu W.S."/>
        </authorList>
    </citation>
    <scope>NUCLEOTIDE SEQUENCE [LARGE SCALE GENOMIC DNA]</scope>
    <source>
        <strain evidence="1 2">FACHB-288</strain>
    </source>
</reference>
<comment type="caution">
    <text evidence="1">The sequence shown here is derived from an EMBL/GenBank/DDBJ whole genome shotgun (WGS) entry which is preliminary data.</text>
</comment>
<dbReference type="RefSeq" id="WP_190540478.1">
    <property type="nucleotide sequence ID" value="NZ_CAWPNO010000045.1"/>
</dbReference>
<gene>
    <name evidence="1" type="ORF">H6G24_10750</name>
</gene>